<gene>
    <name evidence="4 9" type="primary">truA</name>
    <name evidence="9" type="ORF">JCM17844_11810</name>
</gene>
<dbReference type="GO" id="GO:0031119">
    <property type="term" value="P:tRNA pseudouridine synthesis"/>
    <property type="evidence" value="ECO:0007669"/>
    <property type="project" value="UniProtKB-UniRule"/>
</dbReference>
<evidence type="ECO:0000256" key="7">
    <source>
        <dbReference type="RuleBase" id="RU003792"/>
    </source>
</evidence>
<dbReference type="InterPro" id="IPR001406">
    <property type="entry name" value="PsdUridine_synth_TruA"/>
</dbReference>
<comment type="catalytic activity">
    <reaction evidence="4 7">
        <text>uridine(38/39/40) in tRNA = pseudouridine(38/39/40) in tRNA</text>
        <dbReference type="Rhea" id="RHEA:22376"/>
        <dbReference type="Rhea" id="RHEA-COMP:10085"/>
        <dbReference type="Rhea" id="RHEA-COMP:10087"/>
        <dbReference type="ChEBI" id="CHEBI:65314"/>
        <dbReference type="ChEBI" id="CHEBI:65315"/>
        <dbReference type="EC" id="5.4.99.12"/>
    </reaction>
</comment>
<keyword evidence="3 4" id="KW-0413">Isomerase</keyword>
<dbReference type="AlphaFoldDB" id="A0A5A7MPD8"/>
<dbReference type="InterPro" id="IPR020095">
    <property type="entry name" value="PsdUridine_synth_TruA_C"/>
</dbReference>
<dbReference type="CDD" id="cd02570">
    <property type="entry name" value="PseudoU_synth_EcTruA"/>
    <property type="match status" value="1"/>
</dbReference>
<evidence type="ECO:0000256" key="2">
    <source>
        <dbReference type="ARBA" id="ARBA00022694"/>
    </source>
</evidence>
<dbReference type="Pfam" id="PF01416">
    <property type="entry name" value="PseudoU_synth_1"/>
    <property type="match status" value="2"/>
</dbReference>
<dbReference type="Proteomes" id="UP000322084">
    <property type="component" value="Unassembled WGS sequence"/>
</dbReference>
<dbReference type="Gene3D" id="3.30.70.580">
    <property type="entry name" value="Pseudouridine synthase I, catalytic domain, N-terminal subdomain"/>
    <property type="match status" value="1"/>
</dbReference>
<dbReference type="GO" id="GO:0003723">
    <property type="term" value="F:RNA binding"/>
    <property type="evidence" value="ECO:0007669"/>
    <property type="project" value="InterPro"/>
</dbReference>
<dbReference type="GO" id="GO:0160147">
    <property type="term" value="F:tRNA pseudouridine(38-40) synthase activity"/>
    <property type="evidence" value="ECO:0007669"/>
    <property type="project" value="UniProtKB-EC"/>
</dbReference>
<dbReference type="NCBIfam" id="TIGR00071">
    <property type="entry name" value="hisT_truA"/>
    <property type="match status" value="1"/>
</dbReference>
<dbReference type="SUPFAM" id="SSF55120">
    <property type="entry name" value="Pseudouridine synthase"/>
    <property type="match status" value="1"/>
</dbReference>
<dbReference type="InterPro" id="IPR020097">
    <property type="entry name" value="PsdUridine_synth_TruA_a/b_dom"/>
</dbReference>
<comment type="function">
    <text evidence="4">Formation of pseudouridine at positions 38, 39 and 40 in the anticodon stem and loop of transfer RNAs.</text>
</comment>
<feature type="binding site" evidence="4 6">
    <location>
        <position position="114"/>
    </location>
    <ligand>
        <name>substrate</name>
    </ligand>
</feature>
<feature type="active site" description="Nucleophile" evidence="4 5">
    <location>
        <position position="55"/>
    </location>
</feature>
<dbReference type="EC" id="5.4.99.12" evidence="4"/>
<dbReference type="Gene3D" id="3.30.70.660">
    <property type="entry name" value="Pseudouridine synthase I, catalytic domain, C-terminal subdomain"/>
    <property type="match status" value="1"/>
</dbReference>
<name>A0A5A7MPD8_9PROT</name>
<evidence type="ECO:0000256" key="5">
    <source>
        <dbReference type="PIRSR" id="PIRSR001430-1"/>
    </source>
</evidence>
<evidence type="ECO:0000256" key="1">
    <source>
        <dbReference type="ARBA" id="ARBA00009375"/>
    </source>
</evidence>
<dbReference type="InterPro" id="IPR020094">
    <property type="entry name" value="TruA/RsuA/RluB/E/F_N"/>
</dbReference>
<comment type="subunit">
    <text evidence="4">Homodimer.</text>
</comment>
<dbReference type="PIRSF" id="PIRSF001430">
    <property type="entry name" value="tRNA_psdUrid_synth"/>
    <property type="match status" value="1"/>
</dbReference>
<keyword evidence="2 4" id="KW-0819">tRNA processing</keyword>
<evidence type="ECO:0000256" key="3">
    <source>
        <dbReference type="ARBA" id="ARBA00023235"/>
    </source>
</evidence>
<evidence type="ECO:0000256" key="6">
    <source>
        <dbReference type="PIRSR" id="PIRSR001430-2"/>
    </source>
</evidence>
<comment type="similarity">
    <text evidence="1 4 7">Belongs to the tRNA pseudouridine synthase TruA family.</text>
</comment>
<dbReference type="PANTHER" id="PTHR11142:SF0">
    <property type="entry name" value="TRNA PSEUDOURIDINE SYNTHASE-LIKE 1"/>
    <property type="match status" value="1"/>
</dbReference>
<evidence type="ECO:0000259" key="8">
    <source>
        <dbReference type="Pfam" id="PF01416"/>
    </source>
</evidence>
<sequence>MTVMQRFKITIEYDGRPFVGWQMQKNGPSVQQALTEAIAAFTNEDVLVQGAGRTDAGVHATGQVAHVEIEKPMAAHQVQGALNHHLKPHPISALKVEAVEDSFHARFSATGRAYRYRIINRRAPLSFDKGLAWHVARPLDAQAMHEAAQYLVGRHDFTTFRHVACQAKSPVKTLDLLMVERQGEEIIVHVAARSFLHHQVRSMVGTLELVGAGKWAPQQVQEALLAQDRRALGFNAPPDGLYLSRVRYDTPSMPRDKTTVG</sequence>
<feature type="domain" description="Pseudouridine synthase I TruA alpha/beta" evidence="8">
    <location>
        <begin position="147"/>
        <end position="249"/>
    </location>
</feature>
<dbReference type="HAMAP" id="MF_00171">
    <property type="entry name" value="TruA"/>
    <property type="match status" value="1"/>
</dbReference>
<evidence type="ECO:0000256" key="4">
    <source>
        <dbReference type="HAMAP-Rule" id="MF_00171"/>
    </source>
</evidence>
<reference evidence="9 10" key="1">
    <citation type="submission" date="2019-09" db="EMBL/GenBank/DDBJ databases">
        <title>NBRP : Genome information of microbial organism related human and environment.</title>
        <authorList>
            <person name="Hattori M."/>
            <person name="Oshima K."/>
            <person name="Inaba H."/>
            <person name="Suda W."/>
            <person name="Sakamoto M."/>
            <person name="Iino T."/>
            <person name="Kitahara M."/>
            <person name="Oshida Y."/>
            <person name="Iida T."/>
            <person name="Kudo T."/>
            <person name="Itoh T."/>
            <person name="Ohkuma M."/>
        </authorList>
    </citation>
    <scope>NUCLEOTIDE SEQUENCE [LARGE SCALE GENOMIC DNA]</scope>
    <source>
        <strain evidence="9 10">Hi-2</strain>
    </source>
</reference>
<dbReference type="InterPro" id="IPR020103">
    <property type="entry name" value="PsdUridine_synth_cat_dom_sf"/>
</dbReference>
<dbReference type="PANTHER" id="PTHR11142">
    <property type="entry name" value="PSEUDOURIDYLATE SYNTHASE"/>
    <property type="match status" value="1"/>
</dbReference>
<dbReference type="FunFam" id="3.30.70.580:FF:000001">
    <property type="entry name" value="tRNA pseudouridine synthase A"/>
    <property type="match status" value="1"/>
</dbReference>
<feature type="domain" description="Pseudouridine synthase I TruA alpha/beta" evidence="8">
    <location>
        <begin position="11"/>
        <end position="107"/>
    </location>
</feature>
<evidence type="ECO:0000313" key="9">
    <source>
        <dbReference type="EMBL" id="GEQ97544.1"/>
    </source>
</evidence>
<organism evidence="9 10">
    <name type="scientific">Iodidimonas gelatinilytica</name>
    <dbReference type="NCBI Taxonomy" id="1236966"/>
    <lineage>
        <taxon>Bacteria</taxon>
        <taxon>Pseudomonadati</taxon>
        <taxon>Pseudomonadota</taxon>
        <taxon>Alphaproteobacteria</taxon>
        <taxon>Iodidimonadales</taxon>
        <taxon>Iodidimonadaceae</taxon>
        <taxon>Iodidimonas</taxon>
    </lineage>
</organism>
<accession>A0A5A7MPD8</accession>
<comment type="caution">
    <text evidence="4">Lacks conserved residue(s) required for the propagation of feature annotation.</text>
</comment>
<evidence type="ECO:0000313" key="10">
    <source>
        <dbReference type="Proteomes" id="UP000322084"/>
    </source>
</evidence>
<dbReference type="EMBL" id="BKCL01000003">
    <property type="protein sequence ID" value="GEQ97544.1"/>
    <property type="molecule type" value="Genomic_DNA"/>
</dbReference>
<protein>
    <recommendedName>
        <fullName evidence="4">tRNA pseudouridine synthase A</fullName>
        <ecNumber evidence="4">5.4.99.12</ecNumber>
    </recommendedName>
    <alternativeName>
        <fullName evidence="4">tRNA pseudouridine(38-40) synthase</fullName>
    </alternativeName>
    <alternativeName>
        <fullName evidence="4">tRNA pseudouridylate synthase I</fullName>
    </alternativeName>
    <alternativeName>
        <fullName evidence="4">tRNA-uridine isomerase I</fullName>
    </alternativeName>
</protein>
<comment type="caution">
    <text evidence="9">The sequence shown here is derived from an EMBL/GenBank/DDBJ whole genome shotgun (WGS) entry which is preliminary data.</text>
</comment>
<proteinExistence type="inferred from homology"/>